<sequence>MKHVVVLNQFAIPRTQSGGTRHVDLFSRVDGWAPLIVAGNRNYNTQQSYSTDDERFRLLPIPSYEGASLTRMLGWALYAAQATGVGATRRRVDAVYASTPHLLAPVAGWAVARLRRAPLIVEVRDLWPESIIGAGALTRGSRLHQVLEGLERWIYHHADRIVVVTPGWEPHFESLGVDLDKVVIVPNGTETSDFECDEDRTALREEFGFTQDTAVYAGAHGPANGLDMVLDAARELPHVDFVLVGSGTEKARLRQAADDLDNVRFLDPVPKPELARILAAADFGVHCIEPLPVLTSGMSPNKLFDYMAAGLPIVSNAGEGLRTVVADGEAGRTGEPNSLPRSLKDLASSDAAQRRQWAERGRRIVTTRFSRTGAARTLTGVLEAASTSGRKAVSR</sequence>
<keyword evidence="5" id="KW-1185">Reference proteome</keyword>
<proteinExistence type="predicted"/>
<evidence type="ECO:0000313" key="5">
    <source>
        <dbReference type="Proteomes" id="UP000066480"/>
    </source>
</evidence>
<dbReference type="Pfam" id="PF13692">
    <property type="entry name" value="Glyco_trans_1_4"/>
    <property type="match status" value="1"/>
</dbReference>
<reference evidence="4 5" key="1">
    <citation type="submission" date="2015-03" db="EMBL/GenBank/DDBJ databases">
        <title>Luteipulveratus halotolerans sp. nov., a novel actinobacterium (Dermacoccaceae) from Sarawak, Malaysia.</title>
        <authorList>
            <person name="Juboi H."/>
            <person name="Basik A."/>
            <person name="Shamsul S.S."/>
            <person name="Arnold P."/>
            <person name="Schmitt E.K."/>
            <person name="Sanglier J.-J."/>
            <person name="Yeo T."/>
        </authorList>
    </citation>
    <scope>NUCLEOTIDE SEQUENCE [LARGE SCALE GENOMIC DNA]</scope>
    <source>
        <strain evidence="4 5">MN07-A0370</strain>
    </source>
</reference>
<organism evidence="4 5">
    <name type="scientific">Luteipulveratus mongoliensis</name>
    <dbReference type="NCBI Taxonomy" id="571913"/>
    <lineage>
        <taxon>Bacteria</taxon>
        <taxon>Bacillati</taxon>
        <taxon>Actinomycetota</taxon>
        <taxon>Actinomycetes</taxon>
        <taxon>Micrococcales</taxon>
        <taxon>Dermacoccaceae</taxon>
        <taxon>Luteipulveratus</taxon>
    </lineage>
</organism>
<name>A0A0K1JHN3_9MICO</name>
<dbReference type="PANTHER" id="PTHR12526">
    <property type="entry name" value="GLYCOSYLTRANSFERASE"/>
    <property type="match status" value="1"/>
</dbReference>
<dbReference type="OrthoDB" id="3180470at2"/>
<gene>
    <name evidence="4" type="ORF">VV02_09940</name>
</gene>
<dbReference type="AlphaFoldDB" id="A0A0K1JHN3"/>
<dbReference type="KEGG" id="lmoi:VV02_09940"/>
<evidence type="ECO:0000256" key="2">
    <source>
        <dbReference type="ARBA" id="ARBA00022679"/>
    </source>
</evidence>
<evidence type="ECO:0000256" key="1">
    <source>
        <dbReference type="ARBA" id="ARBA00022676"/>
    </source>
</evidence>
<dbReference type="SUPFAM" id="SSF53756">
    <property type="entry name" value="UDP-Glycosyltransferase/glycogen phosphorylase"/>
    <property type="match status" value="1"/>
</dbReference>
<evidence type="ECO:0000313" key="4">
    <source>
        <dbReference type="EMBL" id="AKU16108.1"/>
    </source>
</evidence>
<keyword evidence="1" id="KW-0328">Glycosyltransferase</keyword>
<dbReference type="Gene3D" id="3.40.50.2000">
    <property type="entry name" value="Glycogen Phosphorylase B"/>
    <property type="match status" value="2"/>
</dbReference>
<dbReference type="RefSeq" id="WP_052591325.1">
    <property type="nucleotide sequence ID" value="NZ_CP011112.1"/>
</dbReference>
<dbReference type="PATRIC" id="fig|571913.6.peg.2029"/>
<dbReference type="STRING" id="571913.VV02_09940"/>
<dbReference type="CDD" id="cd03794">
    <property type="entry name" value="GT4_WbuB-like"/>
    <property type="match status" value="1"/>
</dbReference>
<evidence type="ECO:0000259" key="3">
    <source>
        <dbReference type="Pfam" id="PF13579"/>
    </source>
</evidence>
<protein>
    <recommendedName>
        <fullName evidence="3">Glycosyltransferase subfamily 4-like N-terminal domain-containing protein</fullName>
    </recommendedName>
</protein>
<feature type="domain" description="Glycosyltransferase subfamily 4-like N-terminal" evidence="3">
    <location>
        <begin position="35"/>
        <end position="188"/>
    </location>
</feature>
<accession>A0A0K1JHN3</accession>
<dbReference type="GO" id="GO:0016757">
    <property type="term" value="F:glycosyltransferase activity"/>
    <property type="evidence" value="ECO:0007669"/>
    <property type="project" value="UniProtKB-KW"/>
</dbReference>
<dbReference type="EMBL" id="CP011112">
    <property type="protein sequence ID" value="AKU16108.1"/>
    <property type="molecule type" value="Genomic_DNA"/>
</dbReference>
<dbReference type="Pfam" id="PF13579">
    <property type="entry name" value="Glyco_trans_4_4"/>
    <property type="match status" value="1"/>
</dbReference>
<dbReference type="InterPro" id="IPR028098">
    <property type="entry name" value="Glyco_trans_4-like_N"/>
</dbReference>
<dbReference type="Proteomes" id="UP000066480">
    <property type="component" value="Chromosome"/>
</dbReference>
<keyword evidence="2" id="KW-0808">Transferase</keyword>